<organism evidence="1 2">
    <name type="scientific">Reticulomyxa filosa</name>
    <dbReference type="NCBI Taxonomy" id="46433"/>
    <lineage>
        <taxon>Eukaryota</taxon>
        <taxon>Sar</taxon>
        <taxon>Rhizaria</taxon>
        <taxon>Retaria</taxon>
        <taxon>Foraminifera</taxon>
        <taxon>Monothalamids</taxon>
        <taxon>Reticulomyxidae</taxon>
        <taxon>Reticulomyxa</taxon>
    </lineage>
</organism>
<evidence type="ECO:0000313" key="1">
    <source>
        <dbReference type="EMBL" id="ETO06015.1"/>
    </source>
</evidence>
<proteinExistence type="predicted"/>
<dbReference type="EMBL" id="ASPP01027582">
    <property type="protein sequence ID" value="ETO06015.1"/>
    <property type="molecule type" value="Genomic_DNA"/>
</dbReference>
<sequence length="217" mass="25301">MLSVDILVCLKRFFPILDSHHADLEVFCYFLHRLSIQKHLHSSSLYKFVTKQICKWKESTDSKDGMQSITSKTGSYQEQIIELKKQMSEGISSGITSRKRMSDGENNRQQINIVKIVAKFVIDTKKDLNKFQVLCLSFILCSFLNNRFPKSKINVFSKFLKISNNKKIKQIIKAKVKIFQKIQKNVKHYKSSQKQKKLQTLIKHNINVVENDKNVCN</sequence>
<evidence type="ECO:0000313" key="2">
    <source>
        <dbReference type="Proteomes" id="UP000023152"/>
    </source>
</evidence>
<keyword evidence="2" id="KW-1185">Reference proteome</keyword>
<dbReference type="AlphaFoldDB" id="X6LZ52"/>
<name>X6LZ52_RETFI</name>
<protein>
    <submittedName>
        <fullName evidence="1">Uncharacterized protein</fullName>
    </submittedName>
</protein>
<reference evidence="1 2" key="1">
    <citation type="journal article" date="2013" name="Curr. Biol.">
        <title>The Genome of the Foraminiferan Reticulomyxa filosa.</title>
        <authorList>
            <person name="Glockner G."/>
            <person name="Hulsmann N."/>
            <person name="Schleicher M."/>
            <person name="Noegel A.A."/>
            <person name="Eichinger L."/>
            <person name="Gallinger C."/>
            <person name="Pawlowski J."/>
            <person name="Sierra R."/>
            <person name="Euteneuer U."/>
            <person name="Pillet L."/>
            <person name="Moustafa A."/>
            <person name="Platzer M."/>
            <person name="Groth M."/>
            <person name="Szafranski K."/>
            <person name="Schliwa M."/>
        </authorList>
    </citation>
    <scope>NUCLEOTIDE SEQUENCE [LARGE SCALE GENOMIC DNA]</scope>
</reference>
<comment type="caution">
    <text evidence="1">The sequence shown here is derived from an EMBL/GenBank/DDBJ whole genome shotgun (WGS) entry which is preliminary data.</text>
</comment>
<gene>
    <name evidence="1" type="ORF">RFI_31383</name>
</gene>
<accession>X6LZ52</accession>
<dbReference type="Proteomes" id="UP000023152">
    <property type="component" value="Unassembled WGS sequence"/>
</dbReference>